<evidence type="ECO:0000256" key="1">
    <source>
        <dbReference type="ARBA" id="ARBA00008366"/>
    </source>
</evidence>
<keyword evidence="4 5" id="KW-0560">Oxidoreductase</keyword>
<reference evidence="7 8" key="1">
    <citation type="submission" date="2014-11" db="EMBL/GenBank/DDBJ databases">
        <title>Pan-genome of Gallibacterium spp.</title>
        <authorList>
            <person name="Kudirkiene E."/>
            <person name="Bojesen A.M."/>
        </authorList>
    </citation>
    <scope>NUCLEOTIDE SEQUENCE [LARGE SCALE GENOMIC DNA]</scope>
    <source>
        <strain evidence="7 8">F150</strain>
    </source>
</reference>
<dbReference type="PIRSF" id="PIRSF005426">
    <property type="entry name" value="Frp"/>
    <property type="match status" value="1"/>
</dbReference>
<dbReference type="CDD" id="cd02146">
    <property type="entry name" value="NfsA-like"/>
    <property type="match status" value="1"/>
</dbReference>
<dbReference type="OrthoDB" id="3181400at2"/>
<dbReference type="PANTHER" id="PTHR43425:SF2">
    <property type="entry name" value="OXYGEN-INSENSITIVE NADPH NITROREDUCTASE"/>
    <property type="match status" value="1"/>
</dbReference>
<dbReference type="PANTHER" id="PTHR43425">
    <property type="entry name" value="OXYGEN-INSENSITIVE NADPH NITROREDUCTASE"/>
    <property type="match status" value="1"/>
</dbReference>
<evidence type="ECO:0000256" key="2">
    <source>
        <dbReference type="ARBA" id="ARBA00022630"/>
    </source>
</evidence>
<keyword evidence="5" id="KW-0521">NADP</keyword>
<dbReference type="Proteomes" id="UP000092649">
    <property type="component" value="Unassembled WGS sequence"/>
</dbReference>
<evidence type="ECO:0000256" key="4">
    <source>
        <dbReference type="ARBA" id="ARBA00023002"/>
    </source>
</evidence>
<comment type="similarity">
    <text evidence="1 5">Belongs to the flavin oxidoreductase frp family.</text>
</comment>
<feature type="domain" description="Nitroreductase" evidence="6">
    <location>
        <begin position="10"/>
        <end position="165"/>
    </location>
</feature>
<dbReference type="InterPro" id="IPR000415">
    <property type="entry name" value="Nitroreductase-like"/>
</dbReference>
<dbReference type="PATRIC" id="fig|505341.3.peg.870"/>
<gene>
    <name evidence="7" type="ORF">QS62_04295</name>
</gene>
<evidence type="ECO:0000313" key="8">
    <source>
        <dbReference type="Proteomes" id="UP000092649"/>
    </source>
</evidence>
<evidence type="ECO:0000259" key="6">
    <source>
        <dbReference type="Pfam" id="PF00881"/>
    </source>
</evidence>
<dbReference type="InterPro" id="IPR029479">
    <property type="entry name" value="Nitroreductase"/>
</dbReference>
<evidence type="ECO:0000313" key="7">
    <source>
        <dbReference type="EMBL" id="OBW95213.1"/>
    </source>
</evidence>
<dbReference type="AlphaFoldDB" id="A0A1A7NZS3"/>
<name>A0A1A7NZS3_9PAST</name>
<dbReference type="GO" id="GO:0016491">
    <property type="term" value="F:oxidoreductase activity"/>
    <property type="evidence" value="ECO:0007669"/>
    <property type="project" value="UniProtKB-UniRule"/>
</dbReference>
<accession>A0A1A7NZS3</accession>
<evidence type="ECO:0000256" key="3">
    <source>
        <dbReference type="ARBA" id="ARBA00022643"/>
    </source>
</evidence>
<keyword evidence="2 5" id="KW-0285">Flavoprotein</keyword>
<dbReference type="SUPFAM" id="SSF55469">
    <property type="entry name" value="FMN-dependent nitroreductase-like"/>
    <property type="match status" value="1"/>
</dbReference>
<evidence type="ECO:0000256" key="5">
    <source>
        <dbReference type="PIRNR" id="PIRNR005426"/>
    </source>
</evidence>
<sequence>MNQTIESLLNHRSIRSYTHQPVEEEKIDLIIRAAQAAPNWCNIQHVSIIAVQDAQHREKLAELCGQQEYIAQAPVFLIFCADFYRTALACRQYGQSMDTVMDKIDNVIVGANDVGIALGTAVAAAESLGLGTVPIGDVRLNAFAITQDLNLPRYVIPMIGLCVGYAAENPSIRPRLPKQAVYFSEHYQSNLNAVIEQYDQQYARYLKEREWNSRDANWTQSVANFYRPPYNHYPEIPALLKQQGFLYDNQED</sequence>
<dbReference type="InterPro" id="IPR016446">
    <property type="entry name" value="Flavin_OxRdtase_Frp"/>
</dbReference>
<organism evidence="7 8">
    <name type="scientific">Gallibacterium salpingitidis</name>
    <dbReference type="NCBI Taxonomy" id="505341"/>
    <lineage>
        <taxon>Bacteria</taxon>
        <taxon>Pseudomonadati</taxon>
        <taxon>Pseudomonadota</taxon>
        <taxon>Gammaproteobacteria</taxon>
        <taxon>Pasteurellales</taxon>
        <taxon>Pasteurellaceae</taxon>
        <taxon>Gallibacterium</taxon>
    </lineage>
</organism>
<dbReference type="RefSeq" id="WP_066106448.1">
    <property type="nucleotide sequence ID" value="NZ_JTJL01000014.1"/>
</dbReference>
<dbReference type="EMBL" id="JTJL01000014">
    <property type="protein sequence ID" value="OBW95213.1"/>
    <property type="molecule type" value="Genomic_DNA"/>
</dbReference>
<dbReference type="Pfam" id="PF00881">
    <property type="entry name" value="Nitroreductase"/>
    <property type="match status" value="1"/>
</dbReference>
<keyword evidence="3 5" id="KW-0288">FMN</keyword>
<proteinExistence type="inferred from homology"/>
<protein>
    <submittedName>
        <fullName evidence="7">FMN reductase</fullName>
    </submittedName>
</protein>
<comment type="caution">
    <text evidence="7">The sequence shown here is derived from an EMBL/GenBank/DDBJ whole genome shotgun (WGS) entry which is preliminary data.</text>
</comment>
<dbReference type="Gene3D" id="3.40.109.10">
    <property type="entry name" value="NADH Oxidase"/>
    <property type="match status" value="1"/>
</dbReference>
<keyword evidence="8" id="KW-1185">Reference proteome</keyword>